<name>A0AAV8VF55_9CUCU</name>
<dbReference type="Proteomes" id="UP001159042">
    <property type="component" value="Unassembled WGS sequence"/>
</dbReference>
<organism evidence="1 2">
    <name type="scientific">Exocentrus adspersus</name>
    <dbReference type="NCBI Taxonomy" id="1586481"/>
    <lineage>
        <taxon>Eukaryota</taxon>
        <taxon>Metazoa</taxon>
        <taxon>Ecdysozoa</taxon>
        <taxon>Arthropoda</taxon>
        <taxon>Hexapoda</taxon>
        <taxon>Insecta</taxon>
        <taxon>Pterygota</taxon>
        <taxon>Neoptera</taxon>
        <taxon>Endopterygota</taxon>
        <taxon>Coleoptera</taxon>
        <taxon>Polyphaga</taxon>
        <taxon>Cucujiformia</taxon>
        <taxon>Chrysomeloidea</taxon>
        <taxon>Cerambycidae</taxon>
        <taxon>Lamiinae</taxon>
        <taxon>Acanthocinini</taxon>
        <taxon>Exocentrus</taxon>
    </lineage>
</organism>
<reference evidence="1 2" key="1">
    <citation type="journal article" date="2023" name="Insect Mol. Biol.">
        <title>Genome sequencing provides insights into the evolution of gene families encoding plant cell wall-degrading enzymes in longhorned beetles.</title>
        <authorList>
            <person name="Shin N.R."/>
            <person name="Okamura Y."/>
            <person name="Kirsch R."/>
            <person name="Pauchet Y."/>
        </authorList>
    </citation>
    <scope>NUCLEOTIDE SEQUENCE [LARGE SCALE GENOMIC DNA]</scope>
    <source>
        <strain evidence="1">EAD_L_NR</strain>
    </source>
</reference>
<dbReference type="AlphaFoldDB" id="A0AAV8VF55"/>
<dbReference type="EMBL" id="JANEYG010000117">
    <property type="protein sequence ID" value="KAJ8912652.1"/>
    <property type="molecule type" value="Genomic_DNA"/>
</dbReference>
<keyword evidence="2" id="KW-1185">Reference proteome</keyword>
<evidence type="ECO:0000313" key="1">
    <source>
        <dbReference type="EMBL" id="KAJ8912652.1"/>
    </source>
</evidence>
<protein>
    <submittedName>
        <fullName evidence="1">Uncharacterized protein</fullName>
    </submittedName>
</protein>
<accession>A0AAV8VF55</accession>
<comment type="caution">
    <text evidence="1">The sequence shown here is derived from an EMBL/GenBank/DDBJ whole genome shotgun (WGS) entry which is preliminary data.</text>
</comment>
<sequence>MNLLNNYNYILLLVWKAKRGLQPASWSSYPERVEQETDRIHSSTGVPNIYCVVLVMDIQQYITESKVRRRT</sequence>
<evidence type="ECO:0000313" key="2">
    <source>
        <dbReference type="Proteomes" id="UP001159042"/>
    </source>
</evidence>
<proteinExistence type="predicted"/>
<gene>
    <name evidence="1" type="ORF">NQ315_012728</name>
</gene>